<dbReference type="Proteomes" id="UP000014500">
    <property type="component" value="Unassembled WGS sequence"/>
</dbReference>
<keyword evidence="1" id="KW-0732">Signal</keyword>
<organism evidence="2 3">
    <name type="scientific">Strigamia maritima</name>
    <name type="common">European centipede</name>
    <name type="synonym">Geophilus maritimus</name>
    <dbReference type="NCBI Taxonomy" id="126957"/>
    <lineage>
        <taxon>Eukaryota</taxon>
        <taxon>Metazoa</taxon>
        <taxon>Ecdysozoa</taxon>
        <taxon>Arthropoda</taxon>
        <taxon>Myriapoda</taxon>
        <taxon>Chilopoda</taxon>
        <taxon>Pleurostigmophora</taxon>
        <taxon>Geophilomorpha</taxon>
        <taxon>Linotaeniidae</taxon>
        <taxon>Strigamia</taxon>
    </lineage>
</organism>
<reference evidence="2" key="2">
    <citation type="submission" date="2015-02" db="UniProtKB">
        <authorList>
            <consortium name="EnsemblMetazoa"/>
        </authorList>
    </citation>
    <scope>IDENTIFICATION</scope>
</reference>
<evidence type="ECO:0000313" key="3">
    <source>
        <dbReference type="Proteomes" id="UP000014500"/>
    </source>
</evidence>
<name>T1JJ80_STRMM</name>
<dbReference type="EnsemblMetazoa" id="SMAR013910-RA">
    <property type="protein sequence ID" value="SMAR013910-PA"/>
    <property type="gene ID" value="SMAR013910"/>
</dbReference>
<sequence>MLKKNIVLKLISVLCALVYFLNTCDEYIQCRNIMCNFLAIVEYGKINILVRVSSL</sequence>
<protein>
    <submittedName>
        <fullName evidence="2">Uncharacterized protein</fullName>
    </submittedName>
</protein>
<reference evidence="3" key="1">
    <citation type="submission" date="2011-05" db="EMBL/GenBank/DDBJ databases">
        <authorList>
            <person name="Richards S.R."/>
            <person name="Qu J."/>
            <person name="Jiang H."/>
            <person name="Jhangiani S.N."/>
            <person name="Agravi P."/>
            <person name="Goodspeed R."/>
            <person name="Gross S."/>
            <person name="Mandapat C."/>
            <person name="Jackson L."/>
            <person name="Mathew T."/>
            <person name="Pu L."/>
            <person name="Thornton R."/>
            <person name="Saada N."/>
            <person name="Wilczek-Boney K.B."/>
            <person name="Lee S."/>
            <person name="Kovar C."/>
            <person name="Wu Y."/>
            <person name="Scherer S.E."/>
            <person name="Worley K.C."/>
            <person name="Muzny D.M."/>
            <person name="Gibbs R."/>
        </authorList>
    </citation>
    <scope>NUCLEOTIDE SEQUENCE</scope>
    <source>
        <strain evidence="3">Brora</strain>
    </source>
</reference>
<dbReference type="AlphaFoldDB" id="T1JJ80"/>
<dbReference type="HOGENOM" id="CLU_3034907_0_0_1"/>
<accession>T1JJ80</accession>
<dbReference type="EMBL" id="JH432116">
    <property type="status" value="NOT_ANNOTATED_CDS"/>
    <property type="molecule type" value="Genomic_DNA"/>
</dbReference>
<feature type="signal peptide" evidence="1">
    <location>
        <begin position="1"/>
        <end position="23"/>
    </location>
</feature>
<proteinExistence type="predicted"/>
<evidence type="ECO:0000256" key="1">
    <source>
        <dbReference type="SAM" id="SignalP"/>
    </source>
</evidence>
<feature type="chain" id="PRO_5004590596" evidence="1">
    <location>
        <begin position="24"/>
        <end position="55"/>
    </location>
</feature>
<evidence type="ECO:0000313" key="2">
    <source>
        <dbReference type="EnsemblMetazoa" id="SMAR013910-PA"/>
    </source>
</evidence>
<keyword evidence="3" id="KW-1185">Reference proteome</keyword>